<feature type="region of interest" description="Disordered" evidence="1">
    <location>
        <begin position="305"/>
        <end position="335"/>
    </location>
</feature>
<dbReference type="EMBL" id="JANEYG010000015">
    <property type="protein sequence ID" value="KAJ8920054.1"/>
    <property type="molecule type" value="Genomic_DNA"/>
</dbReference>
<name>A0AAV8W149_9CUCU</name>
<feature type="compositionally biased region" description="Basic and acidic residues" evidence="1">
    <location>
        <begin position="87"/>
        <end position="103"/>
    </location>
</feature>
<feature type="compositionally biased region" description="Basic and acidic residues" evidence="1">
    <location>
        <begin position="53"/>
        <end position="78"/>
    </location>
</feature>
<feature type="region of interest" description="Disordered" evidence="1">
    <location>
        <begin position="1"/>
        <end position="224"/>
    </location>
</feature>
<keyword evidence="3" id="KW-1185">Reference proteome</keyword>
<feature type="compositionally biased region" description="Basic and acidic residues" evidence="1">
    <location>
        <begin position="209"/>
        <end position="222"/>
    </location>
</feature>
<sequence>MDVEAKPAQPEPEAKPVDEMAPPETNGSVIESPKHNTRSKKGQRRSRSRTPQKKNDDSKLLHVTLKKLDTELNGKEVQEPAEGPNPEPEKVTEEAASEDKFNGEGEISFNNEELNKSSTSNGEEKKETPKKPEPPKKSTPRKGKGKTDGTQVDAETVEMDPLVITDEPDPELQFDENSDLESGKGSPVISRCMTRRSQTRNIPTPKTPKLVDQEADSEKETDLNDSCEYMDSINYSTTVEVGSDATRLDYIEHHDLEDSSYINSSREKSLSETLRGLSARRPIRPLNDYRTRVLRSNQEKAGLNASYSSFAGVKRKSRSSSPEERKKFRTDSPGLNSLFSSPLANIRNRFKSDLPSSTPKLLGYRDTGGEMHYNADFENGDDEKKSWCSIM</sequence>
<evidence type="ECO:0000256" key="1">
    <source>
        <dbReference type="SAM" id="MobiDB-lite"/>
    </source>
</evidence>
<organism evidence="2 3">
    <name type="scientific">Exocentrus adspersus</name>
    <dbReference type="NCBI Taxonomy" id="1586481"/>
    <lineage>
        <taxon>Eukaryota</taxon>
        <taxon>Metazoa</taxon>
        <taxon>Ecdysozoa</taxon>
        <taxon>Arthropoda</taxon>
        <taxon>Hexapoda</taxon>
        <taxon>Insecta</taxon>
        <taxon>Pterygota</taxon>
        <taxon>Neoptera</taxon>
        <taxon>Endopterygota</taxon>
        <taxon>Coleoptera</taxon>
        <taxon>Polyphaga</taxon>
        <taxon>Cucujiformia</taxon>
        <taxon>Chrysomeloidea</taxon>
        <taxon>Cerambycidae</taxon>
        <taxon>Lamiinae</taxon>
        <taxon>Acanthocinini</taxon>
        <taxon>Exocentrus</taxon>
    </lineage>
</organism>
<feature type="compositionally biased region" description="Basic and acidic residues" evidence="1">
    <location>
        <begin position="122"/>
        <end position="136"/>
    </location>
</feature>
<feature type="compositionally biased region" description="Basic and acidic residues" evidence="1">
    <location>
        <begin position="321"/>
        <end position="330"/>
    </location>
</feature>
<dbReference type="Proteomes" id="UP001159042">
    <property type="component" value="Unassembled WGS sequence"/>
</dbReference>
<gene>
    <name evidence="2" type="ORF">NQ315_011707</name>
</gene>
<accession>A0AAV8W149</accession>
<evidence type="ECO:0000313" key="2">
    <source>
        <dbReference type="EMBL" id="KAJ8920054.1"/>
    </source>
</evidence>
<protein>
    <submittedName>
        <fullName evidence="2">Uncharacterized protein</fullName>
    </submittedName>
</protein>
<feature type="compositionally biased region" description="Polar residues" evidence="1">
    <location>
        <begin position="108"/>
        <end position="121"/>
    </location>
</feature>
<comment type="caution">
    <text evidence="2">The sequence shown here is derived from an EMBL/GenBank/DDBJ whole genome shotgun (WGS) entry which is preliminary data.</text>
</comment>
<dbReference type="AlphaFoldDB" id="A0AAV8W149"/>
<feature type="compositionally biased region" description="Basic residues" evidence="1">
    <location>
        <begin position="35"/>
        <end position="52"/>
    </location>
</feature>
<feature type="compositionally biased region" description="Acidic residues" evidence="1">
    <location>
        <begin position="166"/>
        <end position="179"/>
    </location>
</feature>
<proteinExistence type="predicted"/>
<reference evidence="2 3" key="1">
    <citation type="journal article" date="2023" name="Insect Mol. Biol.">
        <title>Genome sequencing provides insights into the evolution of gene families encoding plant cell wall-degrading enzymes in longhorned beetles.</title>
        <authorList>
            <person name="Shin N.R."/>
            <person name="Okamura Y."/>
            <person name="Kirsch R."/>
            <person name="Pauchet Y."/>
        </authorList>
    </citation>
    <scope>NUCLEOTIDE SEQUENCE [LARGE SCALE GENOMIC DNA]</scope>
    <source>
        <strain evidence="2">EAD_L_NR</strain>
    </source>
</reference>
<evidence type="ECO:0000313" key="3">
    <source>
        <dbReference type="Proteomes" id="UP001159042"/>
    </source>
</evidence>